<evidence type="ECO:0000256" key="2">
    <source>
        <dbReference type="ARBA" id="ARBA00022737"/>
    </source>
</evidence>
<dbReference type="PROSITE" id="PS00678">
    <property type="entry name" value="WD_REPEATS_1"/>
    <property type="match status" value="1"/>
</dbReference>
<evidence type="ECO:0000256" key="1">
    <source>
        <dbReference type="ARBA" id="ARBA00022574"/>
    </source>
</evidence>
<dbReference type="PANTHER" id="PTHR22847">
    <property type="entry name" value="WD40 REPEAT PROTEIN"/>
    <property type="match status" value="1"/>
</dbReference>
<dbReference type="GO" id="GO:0042393">
    <property type="term" value="F:histone binding"/>
    <property type="evidence" value="ECO:0007669"/>
    <property type="project" value="TreeGrafter"/>
</dbReference>
<organism evidence="4 5">
    <name type="scientific">Zygosaccharomyces bailii (strain CLIB 213 / ATCC 58445 / CBS 680 / BCRC 21525 / NBRC 1098 / NCYC 1416 / NRRL Y-2227)</name>
    <dbReference type="NCBI Taxonomy" id="1333698"/>
    <lineage>
        <taxon>Eukaryota</taxon>
        <taxon>Fungi</taxon>
        <taxon>Dikarya</taxon>
        <taxon>Ascomycota</taxon>
        <taxon>Saccharomycotina</taxon>
        <taxon>Saccharomycetes</taxon>
        <taxon>Saccharomycetales</taxon>
        <taxon>Saccharomycetaceae</taxon>
        <taxon>Zygosaccharomyces</taxon>
    </lineage>
</organism>
<feature type="repeat" description="WD" evidence="3">
    <location>
        <begin position="195"/>
        <end position="229"/>
    </location>
</feature>
<dbReference type="PROSITE" id="PS50294">
    <property type="entry name" value="WD_REPEATS_REGION"/>
    <property type="match status" value="1"/>
</dbReference>
<dbReference type="EMBL" id="HG316461">
    <property type="protein sequence ID" value="CDF90873.1"/>
    <property type="molecule type" value="Genomic_DNA"/>
</dbReference>
<dbReference type="InterPro" id="IPR036322">
    <property type="entry name" value="WD40_repeat_dom_sf"/>
</dbReference>
<dbReference type="Pfam" id="PF00400">
    <property type="entry name" value="WD40"/>
    <property type="match status" value="4"/>
</dbReference>
<reference evidence="5" key="1">
    <citation type="journal article" date="2013" name="Genome Announc.">
        <title>Genome sequence of the food spoilage yeast Zygosaccharomyces bailii CLIB 213(T).</title>
        <authorList>
            <person name="Galeote V."/>
            <person name="Bigey F."/>
            <person name="Devillers H."/>
            <person name="Neuveglise C."/>
            <person name="Dequin S."/>
        </authorList>
    </citation>
    <scope>NUCLEOTIDE SEQUENCE [LARGE SCALE GENOMIC DNA]</scope>
    <source>
        <strain evidence="5">CLIB 213 / ATCC 58445 / CBS 680 / CCRC 21525 / NBRC 1098 / NCYC 1416 / NRRL Y-2227</strain>
    </source>
</reference>
<accession>A0A8J2T8U2</accession>
<dbReference type="InterPro" id="IPR001680">
    <property type="entry name" value="WD40_rpt"/>
</dbReference>
<evidence type="ECO:0000256" key="3">
    <source>
        <dbReference type="PROSITE-ProRule" id="PRU00221"/>
    </source>
</evidence>
<dbReference type="PROSITE" id="PS50082">
    <property type="entry name" value="WD_REPEATS_2"/>
    <property type="match status" value="3"/>
</dbReference>
<dbReference type="SUPFAM" id="SSF50978">
    <property type="entry name" value="WD40 repeat-like"/>
    <property type="match status" value="1"/>
</dbReference>
<dbReference type="AlphaFoldDB" id="A0A8J2T8U2"/>
<evidence type="ECO:0000313" key="5">
    <source>
        <dbReference type="Proteomes" id="UP000019375"/>
    </source>
</evidence>
<keyword evidence="1 3" id="KW-0853">WD repeat</keyword>
<dbReference type="OrthoDB" id="674604at2759"/>
<gene>
    <name evidence="4" type="ORF">BN860_05182g</name>
</gene>
<dbReference type="PANTHER" id="PTHR22847:SF637">
    <property type="entry name" value="WD REPEAT DOMAIN 5B"/>
    <property type="match status" value="1"/>
</dbReference>
<dbReference type="SMART" id="SM00320">
    <property type="entry name" value="WD40"/>
    <property type="match status" value="7"/>
</dbReference>
<dbReference type="InterPro" id="IPR015943">
    <property type="entry name" value="WD40/YVTN_repeat-like_dom_sf"/>
</dbReference>
<sequence length="318" mass="34892">MFQLKCKLPTPVYEGAQACSAKFSPNGKRVAVTTGTDVAVYDVDNPSSGPAFVPCLHSQPISELCWSPDGQCIATASDDFTISIVHLLYGPLHRLVGHTAPVVSLCFNSKGNLLCSSSMDESIKIWDVLNGSLMRTIAAHSESVVSVDVPLLDSTILSSGSYDGLIRVFDMASGQCLKTLTYDKDWKSVSGVVPISQVKFSQNARYLLVKSLDGIVKIWDCVRGDVVRTFKIEPAEVRQLRHSCGMDFLYPSNDSPPVVISGCEKGQIYCWDSADKKLLHLIEGEQHKDNPVMSIHCKGDLMCSLSLNGECYIWQWMC</sequence>
<keyword evidence="5" id="KW-1185">Reference proteome</keyword>
<dbReference type="PRINTS" id="PR00320">
    <property type="entry name" value="GPROTEINBRPT"/>
</dbReference>
<feature type="repeat" description="WD" evidence="3">
    <location>
        <begin position="95"/>
        <end position="136"/>
    </location>
</feature>
<dbReference type="GO" id="GO:0048188">
    <property type="term" value="C:Set1C/COMPASS complex"/>
    <property type="evidence" value="ECO:0007669"/>
    <property type="project" value="TreeGrafter"/>
</dbReference>
<dbReference type="Gene3D" id="2.130.10.10">
    <property type="entry name" value="YVTN repeat-like/Quinoprotein amine dehydrogenase"/>
    <property type="match status" value="1"/>
</dbReference>
<feature type="repeat" description="WD" evidence="3">
    <location>
        <begin position="137"/>
        <end position="179"/>
    </location>
</feature>
<proteinExistence type="predicted"/>
<dbReference type="InterPro" id="IPR020472">
    <property type="entry name" value="WD40_PAC1"/>
</dbReference>
<dbReference type="InterPro" id="IPR019775">
    <property type="entry name" value="WD40_repeat_CS"/>
</dbReference>
<dbReference type="CDD" id="cd00200">
    <property type="entry name" value="WD40"/>
    <property type="match status" value="1"/>
</dbReference>
<name>A0A8J2T8U2_ZYGB2</name>
<evidence type="ECO:0000313" key="4">
    <source>
        <dbReference type="EMBL" id="CDF90873.1"/>
    </source>
</evidence>
<keyword evidence="2" id="KW-0677">Repeat</keyword>
<protein>
    <submittedName>
        <fullName evidence="4">ZYBA0S08-05182g1_1</fullName>
    </submittedName>
</protein>
<dbReference type="Proteomes" id="UP000019375">
    <property type="component" value="Unassembled WGS sequence"/>
</dbReference>